<dbReference type="SUPFAM" id="SSF49899">
    <property type="entry name" value="Concanavalin A-like lectins/glucanases"/>
    <property type="match status" value="1"/>
</dbReference>
<dbReference type="OMA" id="HMGNEVV"/>
<sequence length="207" mass="22926">MYKYMNFCRLGLIGCCFKNKKLDSDSGSDEDFLINKQQENITLDTRLMGNGVVVIKNGQRVCGSGSALANVDILQDKAYFEIRIQALGFWSVGVATTQCNLSAIPPGKDDYSWVLLSDGSLWHSNVAVDKVNLPVNEGDYIGISFDHVELNFFLNGKNLHCPLRGIKGVVRPIICVDDGCIIDVSFSRFIFPPPPGFQKLMVEVDLL</sequence>
<dbReference type="EMBL" id="HAAD01003301">
    <property type="protein sequence ID" value="CDG69533.1"/>
    <property type="molecule type" value="mRNA"/>
</dbReference>
<proteinExistence type="evidence at transcript level"/>
<reference evidence="3" key="1">
    <citation type="journal article" date="2013" name="Genome Biol. Evol.">
        <title>Punctuated emergences of genetic and phenotypic innovations in eumetazoan, bilaterian, euteleostome, and hominidae ancestors.</title>
        <authorList>
            <person name="Wenger Y."/>
            <person name="Galliot B."/>
        </authorList>
    </citation>
    <scope>NUCLEOTIDE SEQUENCE</scope>
    <source>
        <tissue evidence="3">Whole animals</tissue>
    </source>
</reference>
<dbReference type="InterPro" id="IPR003877">
    <property type="entry name" value="SPRY_dom"/>
</dbReference>
<dbReference type="InterPro" id="IPR035766">
    <property type="entry name" value="SPRYD7"/>
</dbReference>
<dbReference type="Gene3D" id="2.60.120.920">
    <property type="match status" value="1"/>
</dbReference>
<gene>
    <name evidence="3" type="primary">CLLD6</name>
</gene>
<dbReference type="AlphaFoldDB" id="T2MB52"/>
<feature type="domain" description="B30.2/SPRY" evidence="2">
    <location>
        <begin position="1"/>
        <end position="191"/>
    </location>
</feature>
<protein>
    <recommendedName>
        <fullName evidence="1">SPRY domain-containing protein 7</fullName>
    </recommendedName>
</protein>
<name>T2MB52_HYDVU</name>
<dbReference type="SMART" id="SM00449">
    <property type="entry name" value="SPRY"/>
    <property type="match status" value="1"/>
</dbReference>
<dbReference type="OrthoDB" id="40953at2759"/>
<dbReference type="Pfam" id="PF00622">
    <property type="entry name" value="SPRY"/>
    <property type="match status" value="1"/>
</dbReference>
<evidence type="ECO:0000259" key="2">
    <source>
        <dbReference type="PROSITE" id="PS50188"/>
    </source>
</evidence>
<dbReference type="CDD" id="cd12880">
    <property type="entry name" value="SPRYD7"/>
    <property type="match status" value="1"/>
</dbReference>
<dbReference type="PANTHER" id="PTHR20951:SF2">
    <property type="entry name" value="SPRY DOMAIN-CONTAINING PROTEIN 7"/>
    <property type="match status" value="1"/>
</dbReference>
<dbReference type="KEGG" id="hmg:105845342"/>
<evidence type="ECO:0000313" key="3">
    <source>
        <dbReference type="EMBL" id="CDG69533.1"/>
    </source>
</evidence>
<dbReference type="InterPro" id="IPR043136">
    <property type="entry name" value="B30.2/SPRY_sf"/>
</dbReference>
<evidence type="ECO:0000256" key="1">
    <source>
        <dbReference type="ARBA" id="ARBA00021772"/>
    </source>
</evidence>
<dbReference type="PROSITE" id="PS50188">
    <property type="entry name" value="B302_SPRY"/>
    <property type="match status" value="1"/>
</dbReference>
<accession>T2MB52</accession>
<dbReference type="InterPro" id="IPR013320">
    <property type="entry name" value="ConA-like_dom_sf"/>
</dbReference>
<dbReference type="PANTHER" id="PTHR20951">
    <property type="entry name" value="C13ORF1 PROTEIN-RELATED"/>
    <property type="match status" value="1"/>
</dbReference>
<organism evidence="3">
    <name type="scientific">Hydra vulgaris</name>
    <name type="common">Hydra</name>
    <name type="synonym">Hydra attenuata</name>
    <dbReference type="NCBI Taxonomy" id="6087"/>
    <lineage>
        <taxon>Eukaryota</taxon>
        <taxon>Metazoa</taxon>
        <taxon>Cnidaria</taxon>
        <taxon>Hydrozoa</taxon>
        <taxon>Hydroidolina</taxon>
        <taxon>Anthoathecata</taxon>
        <taxon>Aplanulata</taxon>
        <taxon>Hydridae</taxon>
        <taxon>Hydra</taxon>
    </lineage>
</organism>
<dbReference type="InterPro" id="IPR001870">
    <property type="entry name" value="B30.2/SPRY"/>
</dbReference>